<evidence type="ECO:0000256" key="4">
    <source>
        <dbReference type="ARBA" id="ARBA00022917"/>
    </source>
</evidence>
<dbReference type="EMBL" id="BART01037699">
    <property type="protein sequence ID" value="GAH10153.1"/>
    <property type="molecule type" value="Genomic_DNA"/>
</dbReference>
<dbReference type="Pfam" id="PF00133">
    <property type="entry name" value="tRNA-synt_1"/>
    <property type="match status" value="1"/>
</dbReference>
<dbReference type="Gene3D" id="3.40.50.620">
    <property type="entry name" value="HUPs"/>
    <property type="match status" value="1"/>
</dbReference>
<keyword evidence="3" id="KW-0067">ATP-binding</keyword>
<dbReference type="GO" id="GO:0005524">
    <property type="term" value="F:ATP binding"/>
    <property type="evidence" value="ECO:0007669"/>
    <property type="project" value="UniProtKB-KW"/>
</dbReference>
<dbReference type="SUPFAM" id="SSF52374">
    <property type="entry name" value="Nucleotidylyl transferase"/>
    <property type="match status" value="1"/>
</dbReference>
<dbReference type="InterPro" id="IPR002300">
    <property type="entry name" value="aa-tRNA-synth_Ia"/>
</dbReference>
<protein>
    <recommendedName>
        <fullName evidence="6">Aminoacyl-tRNA synthetase class Ia domain-containing protein</fullName>
    </recommendedName>
</protein>
<keyword evidence="4" id="KW-0648">Protein biosynthesis</keyword>
<dbReference type="SUPFAM" id="SSF50677">
    <property type="entry name" value="ValRS/IleRS/LeuRS editing domain"/>
    <property type="match status" value="1"/>
</dbReference>
<keyword evidence="1" id="KW-0436">Ligase</keyword>
<feature type="non-terminal residue" evidence="7">
    <location>
        <position position="1"/>
    </location>
</feature>
<comment type="caution">
    <text evidence="7">The sequence shown here is derived from an EMBL/GenBank/DDBJ whole genome shotgun (WGS) entry which is preliminary data.</text>
</comment>
<dbReference type="GO" id="GO:0005829">
    <property type="term" value="C:cytosol"/>
    <property type="evidence" value="ECO:0007669"/>
    <property type="project" value="TreeGrafter"/>
</dbReference>
<dbReference type="InterPro" id="IPR014729">
    <property type="entry name" value="Rossmann-like_a/b/a_fold"/>
</dbReference>
<reference evidence="7" key="1">
    <citation type="journal article" date="2014" name="Front. Microbiol.">
        <title>High frequency of phylogenetically diverse reductive dehalogenase-homologous genes in deep subseafloor sedimentary metagenomes.</title>
        <authorList>
            <person name="Kawai M."/>
            <person name="Futagami T."/>
            <person name="Toyoda A."/>
            <person name="Takaki Y."/>
            <person name="Nishi S."/>
            <person name="Hori S."/>
            <person name="Arai W."/>
            <person name="Tsubouchi T."/>
            <person name="Morono Y."/>
            <person name="Uchiyama I."/>
            <person name="Ito T."/>
            <person name="Fujiyama A."/>
            <person name="Inagaki F."/>
            <person name="Takami H."/>
        </authorList>
    </citation>
    <scope>NUCLEOTIDE SEQUENCE</scope>
    <source>
        <strain evidence="7">Expedition CK06-06</strain>
    </source>
</reference>
<organism evidence="7">
    <name type="scientific">marine sediment metagenome</name>
    <dbReference type="NCBI Taxonomy" id="412755"/>
    <lineage>
        <taxon>unclassified sequences</taxon>
        <taxon>metagenomes</taxon>
        <taxon>ecological metagenomes</taxon>
    </lineage>
</organism>
<dbReference type="GO" id="GO:0002161">
    <property type="term" value="F:aminoacyl-tRNA deacylase activity"/>
    <property type="evidence" value="ECO:0007669"/>
    <property type="project" value="InterPro"/>
</dbReference>
<name>X1ENC8_9ZZZZ</name>
<dbReference type="InterPro" id="IPR050081">
    <property type="entry name" value="Ile-tRNA_ligase"/>
</dbReference>
<dbReference type="Gene3D" id="3.90.740.10">
    <property type="entry name" value="Valyl/Leucyl/Isoleucyl-tRNA synthetase, editing domain"/>
    <property type="match status" value="1"/>
</dbReference>
<dbReference type="PANTHER" id="PTHR42765">
    <property type="entry name" value="SOLEUCYL-TRNA SYNTHETASE"/>
    <property type="match status" value="1"/>
</dbReference>
<accession>X1ENC8</accession>
<gene>
    <name evidence="7" type="ORF">S01H4_62935</name>
</gene>
<evidence type="ECO:0000256" key="3">
    <source>
        <dbReference type="ARBA" id="ARBA00022840"/>
    </source>
</evidence>
<keyword evidence="5" id="KW-0030">Aminoacyl-tRNA synthetase</keyword>
<dbReference type="GO" id="GO:0004822">
    <property type="term" value="F:isoleucine-tRNA ligase activity"/>
    <property type="evidence" value="ECO:0007669"/>
    <property type="project" value="TreeGrafter"/>
</dbReference>
<evidence type="ECO:0000313" key="7">
    <source>
        <dbReference type="EMBL" id="GAH10153.1"/>
    </source>
</evidence>
<feature type="non-terminal residue" evidence="7">
    <location>
        <position position="148"/>
    </location>
</feature>
<dbReference type="GO" id="GO:0006428">
    <property type="term" value="P:isoleucyl-tRNA aminoacylation"/>
    <property type="evidence" value="ECO:0007669"/>
    <property type="project" value="TreeGrafter"/>
</dbReference>
<proteinExistence type="predicted"/>
<keyword evidence="2" id="KW-0547">Nucleotide-binding</keyword>
<feature type="domain" description="Aminoacyl-tRNA synthetase class Ia" evidence="6">
    <location>
        <begin position="3"/>
        <end position="104"/>
    </location>
</feature>
<evidence type="ECO:0000259" key="6">
    <source>
        <dbReference type="Pfam" id="PF00133"/>
    </source>
</evidence>
<evidence type="ECO:0000256" key="5">
    <source>
        <dbReference type="ARBA" id="ARBA00023146"/>
    </source>
</evidence>
<sequence>AKKEIEQRVGVEKFIQQCKQWALDHISLMTEQFKCLGVWMDWDNPYVTFTNDYIESAWWTLRRAYKRGLMRKDLRVIHWCPRCETALAEHEVRGEYYDVQDPSLFARFKLRDRPNEYLLIWTTTPWTLPADMAVCVHPEYAYAKVAVG</sequence>
<dbReference type="InterPro" id="IPR009008">
    <property type="entry name" value="Val/Leu/Ile-tRNA-synth_edit"/>
</dbReference>
<dbReference type="PANTHER" id="PTHR42765:SF1">
    <property type="entry name" value="ISOLEUCINE--TRNA LIGASE, MITOCHONDRIAL"/>
    <property type="match status" value="1"/>
</dbReference>
<evidence type="ECO:0000256" key="2">
    <source>
        <dbReference type="ARBA" id="ARBA00022741"/>
    </source>
</evidence>
<dbReference type="AlphaFoldDB" id="X1ENC8"/>
<evidence type="ECO:0000256" key="1">
    <source>
        <dbReference type="ARBA" id="ARBA00022598"/>
    </source>
</evidence>